<dbReference type="OrthoDB" id="3536252at2"/>
<dbReference type="EMBL" id="QZEY01000027">
    <property type="protein sequence ID" value="RJL21043.1"/>
    <property type="molecule type" value="Genomic_DNA"/>
</dbReference>
<comment type="caution">
    <text evidence="1">The sequence shown here is derived from an EMBL/GenBank/DDBJ whole genome shotgun (WGS) entry which is preliminary data.</text>
</comment>
<protein>
    <submittedName>
        <fullName evidence="1">Uncharacterized protein</fullName>
    </submittedName>
</protein>
<dbReference type="Proteomes" id="UP000265768">
    <property type="component" value="Unassembled WGS sequence"/>
</dbReference>
<proteinExistence type="predicted"/>
<sequence length="147" mass="16052">MSTTELRGRALAEATLEAIRREPHRFDPTAWRYDATMCFGAWAADLAGGRWLATPDDHGVLCLPDGRRAMSFESSLLLAEPAIDPPVWITHWEGHPVVHVQRRAALLLHLNPAVCHMQGGTLLFGDRNTPDTLAGLIEAAYDGGSDA</sequence>
<gene>
    <name evidence="1" type="ORF">D5H75_38160</name>
</gene>
<reference evidence="1 2" key="1">
    <citation type="submission" date="2018-09" db="EMBL/GenBank/DDBJ databases">
        <title>YIM 75507 draft genome.</title>
        <authorList>
            <person name="Tang S."/>
            <person name="Feng Y."/>
        </authorList>
    </citation>
    <scope>NUCLEOTIDE SEQUENCE [LARGE SCALE GENOMIC DNA]</scope>
    <source>
        <strain evidence="1 2">YIM 75507</strain>
    </source>
</reference>
<organism evidence="1 2">
    <name type="scientific">Bailinhaonella thermotolerans</name>
    <dbReference type="NCBI Taxonomy" id="1070861"/>
    <lineage>
        <taxon>Bacteria</taxon>
        <taxon>Bacillati</taxon>
        <taxon>Actinomycetota</taxon>
        <taxon>Actinomycetes</taxon>
        <taxon>Streptosporangiales</taxon>
        <taxon>Streptosporangiaceae</taxon>
        <taxon>Bailinhaonella</taxon>
    </lineage>
</organism>
<dbReference type="AlphaFoldDB" id="A0A3A4A5V6"/>
<accession>A0A3A4A5V6</accession>
<dbReference type="RefSeq" id="WP_119931504.1">
    <property type="nucleotide sequence ID" value="NZ_QZEY01000027.1"/>
</dbReference>
<keyword evidence="2" id="KW-1185">Reference proteome</keyword>
<name>A0A3A4A5V6_9ACTN</name>
<evidence type="ECO:0000313" key="1">
    <source>
        <dbReference type="EMBL" id="RJL21043.1"/>
    </source>
</evidence>
<evidence type="ECO:0000313" key="2">
    <source>
        <dbReference type="Proteomes" id="UP000265768"/>
    </source>
</evidence>